<feature type="disulfide bond" evidence="1">
    <location>
        <begin position="96"/>
        <end position="103"/>
    </location>
</feature>
<accession>A0A9R0JL69</accession>
<dbReference type="Pfam" id="PF00314">
    <property type="entry name" value="Thaumatin"/>
    <property type="match status" value="1"/>
</dbReference>
<dbReference type="PROSITE" id="PS00316">
    <property type="entry name" value="THAUMATIN_1"/>
    <property type="match status" value="1"/>
</dbReference>
<dbReference type="InterPro" id="IPR017949">
    <property type="entry name" value="Thaumatin_CS"/>
</dbReference>
<dbReference type="Proteomes" id="UP000813463">
    <property type="component" value="Chromosome 2"/>
</dbReference>
<feature type="disulfide bond" evidence="1">
    <location>
        <begin position="156"/>
        <end position="217"/>
    </location>
</feature>
<dbReference type="PROSITE" id="PS51367">
    <property type="entry name" value="THAUMATIN_2"/>
    <property type="match status" value="1"/>
</dbReference>
<feature type="disulfide bond" evidence="1">
    <location>
        <begin position="184"/>
        <end position="193"/>
    </location>
</feature>
<dbReference type="InterPro" id="IPR001938">
    <property type="entry name" value="Thaumatin"/>
</dbReference>
<dbReference type="GeneID" id="110778589"/>
<protein>
    <submittedName>
        <fullName evidence="4">Thaumatin-like protein 1b isoform X1</fullName>
    </submittedName>
</protein>
<feature type="signal peptide" evidence="2">
    <location>
        <begin position="1"/>
        <end position="24"/>
    </location>
</feature>
<dbReference type="CDD" id="cd09218">
    <property type="entry name" value="TLP-PA"/>
    <property type="match status" value="1"/>
</dbReference>
<feature type="disulfide bond" evidence="1">
    <location>
        <begin position="81"/>
        <end position="91"/>
    </location>
</feature>
<dbReference type="SMART" id="SM00205">
    <property type="entry name" value="THN"/>
    <property type="match status" value="1"/>
</dbReference>
<dbReference type="KEGG" id="soe:110778589"/>
<evidence type="ECO:0000256" key="1">
    <source>
        <dbReference type="PIRSR" id="PIRSR002703-1"/>
    </source>
</evidence>
<dbReference type="PIRSF" id="PIRSF002703">
    <property type="entry name" value="Thaumatin"/>
    <property type="match status" value="1"/>
</dbReference>
<keyword evidence="3" id="KW-1185">Reference proteome</keyword>
<name>A0A9R0JL69_SPIOL</name>
<dbReference type="RefSeq" id="XP_021838826.1">
    <property type="nucleotide sequence ID" value="XM_021983134.2"/>
</dbReference>
<keyword evidence="1" id="KW-1015">Disulfide bond</keyword>
<keyword evidence="2" id="KW-0732">Signal</keyword>
<dbReference type="InterPro" id="IPR037176">
    <property type="entry name" value="Osmotin/thaumatin-like_sf"/>
</dbReference>
<sequence>MEAPFVLVLLMTLIIVNNLKGVESTTFTFKNNCPYTIWPGTLSGAGSPMLSSTGFELRNGATVSVDAPTPWSGRFWARTLCLSDAAGKFRCSTGDCGSGEKACNGKGGAPPATLAEFTIAGNMGKDFYDISLVDGFNLPLSVVPQGRTNDCPATRCAANLNPQCPQTLAVRDSNGSIIGCKSACLAFNQPQYCCTGDYKTPQTCPPTNLSRYFKNQCPQAYSYAYDDSTSTFTCPTGVNYLITFCP</sequence>
<dbReference type="PANTHER" id="PTHR31048">
    <property type="entry name" value="OS03G0233200 PROTEIN"/>
    <property type="match status" value="1"/>
</dbReference>
<dbReference type="FunFam" id="2.60.110.10:FF:000001">
    <property type="entry name" value="THAUMATIN-LIKE PROTEIN 1"/>
    <property type="match status" value="1"/>
</dbReference>
<evidence type="ECO:0000256" key="2">
    <source>
        <dbReference type="SAM" id="SignalP"/>
    </source>
</evidence>
<reference evidence="4" key="2">
    <citation type="submission" date="2025-08" db="UniProtKB">
        <authorList>
            <consortium name="RefSeq"/>
        </authorList>
    </citation>
    <scope>IDENTIFICATION</scope>
    <source>
        <tissue evidence="4">Leaf</tissue>
    </source>
</reference>
<dbReference type="SUPFAM" id="SSF49870">
    <property type="entry name" value="Osmotin, thaumatin-like protein"/>
    <property type="match status" value="1"/>
</dbReference>
<organism evidence="3 4">
    <name type="scientific">Spinacia oleracea</name>
    <name type="common">Spinach</name>
    <dbReference type="NCBI Taxonomy" id="3562"/>
    <lineage>
        <taxon>Eukaryota</taxon>
        <taxon>Viridiplantae</taxon>
        <taxon>Streptophyta</taxon>
        <taxon>Embryophyta</taxon>
        <taxon>Tracheophyta</taxon>
        <taxon>Spermatophyta</taxon>
        <taxon>Magnoliopsida</taxon>
        <taxon>eudicotyledons</taxon>
        <taxon>Gunneridae</taxon>
        <taxon>Pentapetalae</taxon>
        <taxon>Caryophyllales</taxon>
        <taxon>Chenopodiaceae</taxon>
        <taxon>Chenopodioideae</taxon>
        <taxon>Anserineae</taxon>
        <taxon>Spinacia</taxon>
    </lineage>
</organism>
<reference evidence="3" key="1">
    <citation type="journal article" date="2021" name="Nat. Commun.">
        <title>Genomic analyses provide insights into spinach domestication and the genetic basis of agronomic traits.</title>
        <authorList>
            <person name="Cai X."/>
            <person name="Sun X."/>
            <person name="Xu C."/>
            <person name="Sun H."/>
            <person name="Wang X."/>
            <person name="Ge C."/>
            <person name="Zhang Z."/>
            <person name="Wang Q."/>
            <person name="Fei Z."/>
            <person name="Jiao C."/>
            <person name="Wang Q."/>
        </authorList>
    </citation>
    <scope>NUCLEOTIDE SEQUENCE [LARGE SCALE GENOMIC DNA]</scope>
    <source>
        <strain evidence="3">cv. Varoflay</strain>
    </source>
</reference>
<evidence type="ECO:0000313" key="3">
    <source>
        <dbReference type="Proteomes" id="UP000813463"/>
    </source>
</evidence>
<feature type="disulfide bond" evidence="1">
    <location>
        <begin position="33"/>
        <end position="245"/>
    </location>
</feature>
<feature type="chain" id="PRO_5040445218" evidence="2">
    <location>
        <begin position="25"/>
        <end position="246"/>
    </location>
</feature>
<gene>
    <name evidence="4" type="primary">LOC110778589</name>
</gene>
<feature type="disulfide bond" evidence="1">
    <location>
        <begin position="151"/>
        <end position="234"/>
    </location>
</feature>
<feature type="disulfide bond" evidence="1">
    <location>
        <begin position="164"/>
        <end position="180"/>
    </location>
</feature>
<dbReference type="OrthoDB" id="430315at2759"/>
<evidence type="ECO:0000313" key="4">
    <source>
        <dbReference type="RefSeq" id="XP_021838826.1"/>
    </source>
</evidence>
<dbReference type="AlphaFoldDB" id="A0A9R0JL69"/>
<proteinExistence type="predicted"/>
<dbReference type="PRINTS" id="PR00347">
    <property type="entry name" value="THAUMATIN"/>
</dbReference>
<dbReference type="Gene3D" id="2.60.110.10">
    <property type="entry name" value="Thaumatin"/>
    <property type="match status" value="1"/>
</dbReference>
<dbReference type="GO" id="GO:0006952">
    <property type="term" value="P:defense response"/>
    <property type="evidence" value="ECO:0000318"/>
    <property type="project" value="GO_Central"/>
</dbReference>
<feature type="disulfide bond" evidence="1">
    <location>
        <begin position="194"/>
        <end position="204"/>
    </location>
</feature>